<dbReference type="EMBL" id="JAAQWE010000002">
    <property type="protein sequence ID" value="NMX95652.1"/>
    <property type="molecule type" value="Genomic_DNA"/>
</dbReference>
<accession>A0A7Y0ZPE2</accession>
<proteinExistence type="predicted"/>
<evidence type="ECO:0000256" key="1">
    <source>
        <dbReference type="ARBA" id="ARBA00023172"/>
    </source>
</evidence>
<organism evidence="2 3">
    <name type="scientific">Pseudomonas veronii</name>
    <dbReference type="NCBI Taxonomy" id="76761"/>
    <lineage>
        <taxon>Bacteria</taxon>
        <taxon>Pseudomonadati</taxon>
        <taxon>Pseudomonadota</taxon>
        <taxon>Gammaproteobacteria</taxon>
        <taxon>Pseudomonadales</taxon>
        <taxon>Pseudomonadaceae</taxon>
        <taxon>Pseudomonas</taxon>
    </lineage>
</organism>
<dbReference type="RefSeq" id="WP_057004007.1">
    <property type="nucleotide sequence ID" value="NZ_CP149793.1"/>
</dbReference>
<dbReference type="InterPro" id="IPR011010">
    <property type="entry name" value="DNA_brk_join_enz"/>
</dbReference>
<dbReference type="AlphaFoldDB" id="A0A7Y0ZPE2"/>
<name>A0A7Y0ZPE2_PSEVE</name>
<gene>
    <name evidence="2" type="ORF">HBO43_03480</name>
</gene>
<dbReference type="GO" id="GO:0015074">
    <property type="term" value="P:DNA integration"/>
    <property type="evidence" value="ECO:0007669"/>
    <property type="project" value="InterPro"/>
</dbReference>
<dbReference type="InterPro" id="IPR013762">
    <property type="entry name" value="Integrase-like_cat_sf"/>
</dbReference>
<reference evidence="2 3" key="1">
    <citation type="journal article" date="2020" name="Front. Microbiol.">
        <title>Genetic Organization of the aprX-lipA2 Operon Affects the Proteolytic Potential of Pseudomonas Species in Milk.</title>
        <authorList>
            <person name="Maier C."/>
            <person name="Huptas C."/>
            <person name="von Neubeck M."/>
            <person name="Scherer S."/>
            <person name="Wenning M."/>
            <person name="Lucking G."/>
        </authorList>
    </citation>
    <scope>NUCLEOTIDE SEQUENCE [LARGE SCALE GENOMIC DNA]</scope>
    <source>
        <strain evidence="2 3">WS 4671</strain>
    </source>
</reference>
<evidence type="ECO:0000313" key="3">
    <source>
        <dbReference type="Proteomes" id="UP000552560"/>
    </source>
</evidence>
<evidence type="ECO:0000313" key="2">
    <source>
        <dbReference type="EMBL" id="NMX95652.1"/>
    </source>
</evidence>
<dbReference type="GO" id="GO:0003677">
    <property type="term" value="F:DNA binding"/>
    <property type="evidence" value="ECO:0007669"/>
    <property type="project" value="InterPro"/>
</dbReference>
<dbReference type="CDD" id="cd00397">
    <property type="entry name" value="DNA_BRE_C"/>
    <property type="match status" value="1"/>
</dbReference>
<keyword evidence="1" id="KW-0233">DNA recombination</keyword>
<dbReference type="Proteomes" id="UP000552560">
    <property type="component" value="Unassembled WGS sequence"/>
</dbReference>
<comment type="caution">
    <text evidence="2">The sequence shown here is derived from an EMBL/GenBank/DDBJ whole genome shotgun (WGS) entry which is preliminary data.</text>
</comment>
<dbReference type="SUPFAM" id="SSF56349">
    <property type="entry name" value="DNA breaking-rejoining enzymes"/>
    <property type="match status" value="1"/>
</dbReference>
<dbReference type="OrthoDB" id="8823540at2"/>
<protein>
    <submittedName>
        <fullName evidence="2">Site-specific integrase</fullName>
    </submittedName>
</protein>
<dbReference type="Gene3D" id="1.10.443.10">
    <property type="entry name" value="Intergrase catalytic core"/>
    <property type="match status" value="1"/>
</dbReference>
<sequence>MARLEPVSFIPHRSTLDLGRILWTPVSHGRVINALPQIFWAGGSPWREANLWLMEQAVRRDVDIKTVNAKATSLHAYANWLEKSESKWWDFPVRKEDRCLVRYRGALLDARDSSEIAPSTATQRMRVVVNFYRWLKATRLLSPEWPLWEERTVGIHLTNPFGFERTLTVTTTDLSIPNRARPGERLEDGLLPVSADDRNRILTFAREHASEELFLLLTAGFFTGMRLQTLADLRIETLTSAVPDPADPKLYRLAVGPGASPPVATKFGVSGQIWITESLLAELLDYAYGQRRLLREAKASGNNKNLLFLTRFGNPYAQRGSDKSIAINVEMHNFKKSAVRNGIATMRYFRFHQTRCTFATELASLAISIAGGIHAVAVIKDALLHKNESTALKYIKFIEKTPIKKELANSFTRAFLGITSGIEETLDA</sequence>
<dbReference type="GO" id="GO:0006310">
    <property type="term" value="P:DNA recombination"/>
    <property type="evidence" value="ECO:0007669"/>
    <property type="project" value="UniProtKB-KW"/>
</dbReference>